<proteinExistence type="predicted"/>
<feature type="domain" description="Carboxymuconolactone decarboxylase-like" evidence="2">
    <location>
        <begin position="18"/>
        <end position="99"/>
    </location>
</feature>
<name>A0A382BY30_9ZZZZ</name>
<dbReference type="Pfam" id="PF02627">
    <property type="entry name" value="CMD"/>
    <property type="match status" value="1"/>
</dbReference>
<protein>
    <recommendedName>
        <fullName evidence="2">Carboxymuconolactone decarboxylase-like domain-containing protein</fullName>
    </recommendedName>
</protein>
<dbReference type="EMBL" id="UINC01031795">
    <property type="protein sequence ID" value="SVB18401.1"/>
    <property type="molecule type" value="Genomic_DNA"/>
</dbReference>
<accession>A0A382BY30</accession>
<dbReference type="InterPro" id="IPR003779">
    <property type="entry name" value="CMD-like"/>
</dbReference>
<dbReference type="InterPro" id="IPR029032">
    <property type="entry name" value="AhpD-like"/>
</dbReference>
<dbReference type="Gene3D" id="1.20.1290.10">
    <property type="entry name" value="AhpD-like"/>
    <property type="match status" value="1"/>
</dbReference>
<dbReference type="AlphaFoldDB" id="A0A382BY30"/>
<evidence type="ECO:0000313" key="3">
    <source>
        <dbReference type="EMBL" id="SVB18401.1"/>
    </source>
</evidence>
<feature type="compositionally biased region" description="Basic and acidic residues" evidence="1">
    <location>
        <begin position="169"/>
        <end position="181"/>
    </location>
</feature>
<feature type="region of interest" description="Disordered" evidence="1">
    <location>
        <begin position="166"/>
        <end position="192"/>
    </location>
</feature>
<evidence type="ECO:0000259" key="2">
    <source>
        <dbReference type="Pfam" id="PF02627"/>
    </source>
</evidence>
<dbReference type="PANTHER" id="PTHR35446:SF2">
    <property type="entry name" value="CARBOXYMUCONOLACTONE DECARBOXYLASE-LIKE DOMAIN-CONTAINING PROTEIN"/>
    <property type="match status" value="1"/>
</dbReference>
<dbReference type="GO" id="GO:0051920">
    <property type="term" value="F:peroxiredoxin activity"/>
    <property type="evidence" value="ECO:0007669"/>
    <property type="project" value="InterPro"/>
</dbReference>
<gene>
    <name evidence="3" type="ORF">METZ01_LOCUS171255</name>
</gene>
<dbReference type="PANTHER" id="PTHR35446">
    <property type="entry name" value="SI:CH211-175M2.5"/>
    <property type="match status" value="1"/>
</dbReference>
<sequence>MQSEGYKNRQNFEMENWPELRESMNNIFKLIFPSREVSGELKQFVFTAASLASGCRHCQSHGSYHLHKIGVPDEKIQAMWTYQTSSLFSEAERAALDMAFAAGVAPNAVEPENYTELRKHYTDDQIIELLAVIAIGGFLNRWNDTIATVTDQESIDYANKTLRPVGWEPGKHTGAPEEQRKAHPITLGWTNK</sequence>
<dbReference type="SUPFAM" id="SSF69118">
    <property type="entry name" value="AhpD-like"/>
    <property type="match status" value="1"/>
</dbReference>
<reference evidence="3" key="1">
    <citation type="submission" date="2018-05" db="EMBL/GenBank/DDBJ databases">
        <authorList>
            <person name="Lanie J.A."/>
            <person name="Ng W.-L."/>
            <person name="Kazmierczak K.M."/>
            <person name="Andrzejewski T.M."/>
            <person name="Davidsen T.M."/>
            <person name="Wayne K.J."/>
            <person name="Tettelin H."/>
            <person name="Glass J.I."/>
            <person name="Rusch D."/>
            <person name="Podicherti R."/>
            <person name="Tsui H.-C.T."/>
            <person name="Winkler M.E."/>
        </authorList>
    </citation>
    <scope>NUCLEOTIDE SEQUENCE</scope>
</reference>
<organism evidence="3">
    <name type="scientific">marine metagenome</name>
    <dbReference type="NCBI Taxonomy" id="408172"/>
    <lineage>
        <taxon>unclassified sequences</taxon>
        <taxon>metagenomes</taxon>
        <taxon>ecological metagenomes</taxon>
    </lineage>
</organism>
<evidence type="ECO:0000256" key="1">
    <source>
        <dbReference type="SAM" id="MobiDB-lite"/>
    </source>
</evidence>